<feature type="transmembrane region" description="Helical" evidence="1">
    <location>
        <begin position="264"/>
        <end position="283"/>
    </location>
</feature>
<evidence type="ECO:0000259" key="2">
    <source>
        <dbReference type="Pfam" id="PF00535"/>
    </source>
</evidence>
<dbReference type="AlphaFoldDB" id="A0A2D6M009"/>
<organism evidence="3 4">
    <name type="scientific">Candidatus Iainarchaeum sp</name>
    <dbReference type="NCBI Taxonomy" id="3101447"/>
    <lineage>
        <taxon>Archaea</taxon>
        <taxon>Candidatus Iainarchaeota</taxon>
        <taxon>Candidatus Iainarchaeia</taxon>
        <taxon>Candidatus Iainarchaeales</taxon>
        <taxon>Candidatus Iainarchaeaceae</taxon>
        <taxon>Candidatus Iainarchaeum</taxon>
    </lineage>
</organism>
<dbReference type="InterPro" id="IPR029044">
    <property type="entry name" value="Nucleotide-diphossugar_trans"/>
</dbReference>
<dbReference type="PANTHER" id="PTHR43685">
    <property type="entry name" value="GLYCOSYLTRANSFERASE"/>
    <property type="match status" value="1"/>
</dbReference>
<keyword evidence="1" id="KW-0812">Transmembrane</keyword>
<gene>
    <name evidence="3" type="ORF">CL943_00455</name>
</gene>
<dbReference type="Gene3D" id="3.90.550.10">
    <property type="entry name" value="Spore Coat Polysaccharide Biosynthesis Protein SpsA, Chain A"/>
    <property type="match status" value="1"/>
</dbReference>
<dbReference type="PANTHER" id="PTHR43685:SF3">
    <property type="entry name" value="SLR2126 PROTEIN"/>
    <property type="match status" value="1"/>
</dbReference>
<reference evidence="4" key="1">
    <citation type="submission" date="2017-09" db="EMBL/GenBank/DDBJ databases">
        <title>The Reconstruction of 2,631 Draft Metagenome-Assembled Genomes from the Global Oceans.</title>
        <authorList>
            <person name="Tully B.J."/>
            <person name="Graham E.D."/>
            <person name="Heidelberg J.F."/>
        </authorList>
    </citation>
    <scope>NUCLEOTIDE SEQUENCE [LARGE SCALE GENOMIC DNA]</scope>
</reference>
<evidence type="ECO:0000313" key="3">
    <source>
        <dbReference type="EMBL" id="MAG21762.1"/>
    </source>
</evidence>
<protein>
    <recommendedName>
        <fullName evidence="2">Glycosyltransferase 2-like domain-containing protein</fullName>
    </recommendedName>
</protein>
<evidence type="ECO:0000256" key="1">
    <source>
        <dbReference type="SAM" id="Phobius"/>
    </source>
</evidence>
<sequence length="296" mass="33915">MVFSFPKISIVVATYGNKGVLERALKGMLQVNYPNEFEIIVVDDGSRDGTPQMMEKVFGKEKKIKFIGLGKNQGVCRARNRGIAEAKFPIVVNMDHDCIPEKRWLKELIKPFENKRVGVVSSFGDFGGTSTAFRKKLIEKVGGYDERYRYYREDTDLTFGVMDLGYEYVHLPEPMYIHDHEEVTPKGTVALLKYFWKRLNYHQNDALLFKKHRKLATKFLDVKAGFLVNPKNDFSVVTGTWMEPYELVLSSPRGMRFVENETPLHAVLIISAGIIYTIAIKLFRLIGSIRFGTLLL</sequence>
<keyword evidence="1" id="KW-1133">Transmembrane helix</keyword>
<dbReference type="CDD" id="cd00761">
    <property type="entry name" value="Glyco_tranf_GTA_type"/>
    <property type="match status" value="1"/>
</dbReference>
<dbReference type="EMBL" id="NZBU01000002">
    <property type="protein sequence ID" value="MAG21762.1"/>
    <property type="molecule type" value="Genomic_DNA"/>
</dbReference>
<name>A0A2D6M009_9ARCH</name>
<dbReference type="Pfam" id="PF00535">
    <property type="entry name" value="Glycos_transf_2"/>
    <property type="match status" value="1"/>
</dbReference>
<evidence type="ECO:0000313" key="4">
    <source>
        <dbReference type="Proteomes" id="UP000226592"/>
    </source>
</evidence>
<feature type="domain" description="Glycosyltransferase 2-like" evidence="2">
    <location>
        <begin position="9"/>
        <end position="144"/>
    </location>
</feature>
<keyword evidence="1" id="KW-0472">Membrane</keyword>
<accession>A0A2D6M009</accession>
<dbReference type="InterPro" id="IPR050834">
    <property type="entry name" value="Glycosyltransf_2"/>
</dbReference>
<dbReference type="Proteomes" id="UP000226592">
    <property type="component" value="Unassembled WGS sequence"/>
</dbReference>
<comment type="caution">
    <text evidence="3">The sequence shown here is derived from an EMBL/GenBank/DDBJ whole genome shotgun (WGS) entry which is preliminary data.</text>
</comment>
<dbReference type="SUPFAM" id="SSF53448">
    <property type="entry name" value="Nucleotide-diphospho-sugar transferases"/>
    <property type="match status" value="1"/>
</dbReference>
<proteinExistence type="predicted"/>
<dbReference type="InterPro" id="IPR001173">
    <property type="entry name" value="Glyco_trans_2-like"/>
</dbReference>